<gene>
    <name evidence="2" type="ORF">SR187_0045</name>
</gene>
<keyword evidence="1" id="KW-1133">Transmembrane helix</keyword>
<dbReference type="KEGG" id="srq:SR187_0045"/>
<feature type="transmembrane region" description="Helical" evidence="1">
    <location>
        <begin position="225"/>
        <end position="245"/>
    </location>
</feature>
<dbReference type="Proteomes" id="UP000269331">
    <property type="component" value="Chromosome"/>
</dbReference>
<keyword evidence="1" id="KW-0472">Membrane</keyword>
<feature type="transmembrane region" description="Helical" evidence="1">
    <location>
        <begin position="62"/>
        <end position="80"/>
    </location>
</feature>
<feature type="transmembrane region" description="Helical" evidence="1">
    <location>
        <begin position="155"/>
        <end position="178"/>
    </location>
</feature>
<accession>A0A2Z5TJS5</accession>
<protein>
    <submittedName>
        <fullName evidence="2">Uncharacterized protein</fullName>
    </submittedName>
</protein>
<dbReference type="EMBL" id="AP018400">
    <property type="protein sequence ID" value="BBA91676.1"/>
    <property type="molecule type" value="Genomic_DNA"/>
</dbReference>
<proteinExistence type="predicted"/>
<name>A0A2Z5TJS5_9STRE</name>
<feature type="transmembrane region" description="Helical" evidence="1">
    <location>
        <begin position="100"/>
        <end position="125"/>
    </location>
</feature>
<sequence length="254" mass="30109">MKYFRILFFQRKSTIIKLCSLLLLISIIFSNSVYQSFSHRYQVTPNSFTWLIILFQDITTGIYLLPIIYSSMLLFCLEAFTKDTVVSLRFFSLKHKHYFLLKYSLLLPFLFLSFLLLLSLVMGLLNGFSFSISSVIQPILSEIYEVNHISSCRSLFLILFCFLSYLLFLSEMTVFLFLFFKKRNIVIATLFSFLVIQSVFWLYPINLSVNQLFPIHHYILKSENYGVEIIYWLSLLSICFLLNVYKIRSTKWEE</sequence>
<evidence type="ECO:0000313" key="2">
    <source>
        <dbReference type="EMBL" id="BBA91676.1"/>
    </source>
</evidence>
<feature type="transmembrane region" description="Helical" evidence="1">
    <location>
        <begin position="185"/>
        <end position="205"/>
    </location>
</feature>
<evidence type="ECO:0000256" key="1">
    <source>
        <dbReference type="SAM" id="Phobius"/>
    </source>
</evidence>
<dbReference type="AlphaFoldDB" id="A0A2Z5TJS5"/>
<keyword evidence="1" id="KW-0812">Transmembrane</keyword>
<organism evidence="2 3">
    <name type="scientific">Streptococcus ruminantium</name>
    <dbReference type="NCBI Taxonomy" id="1917441"/>
    <lineage>
        <taxon>Bacteria</taxon>
        <taxon>Bacillati</taxon>
        <taxon>Bacillota</taxon>
        <taxon>Bacilli</taxon>
        <taxon>Lactobacillales</taxon>
        <taxon>Streptococcaceae</taxon>
        <taxon>Streptococcus</taxon>
    </lineage>
</organism>
<evidence type="ECO:0000313" key="3">
    <source>
        <dbReference type="Proteomes" id="UP000269331"/>
    </source>
</evidence>
<reference evidence="2 3" key="1">
    <citation type="journal article" date="2018" name="Genome Biol. Evol.">
        <title>Complete Genome Sequence of Streptococcus ruminantium sp. nov. GUT-187T (=DSM 104980T =JCM 31869T), the Type Strain of S. ruminantium, and Comparison with Genome Sequences of Streptococcus suis Strains.</title>
        <authorList>
            <person name="Tohya M."/>
            <person name="Sekizaki T."/>
            <person name="Miyoshi-Akiyama T."/>
        </authorList>
    </citation>
    <scope>NUCLEOTIDE SEQUENCE [LARGE SCALE GENOMIC DNA]</scope>
    <source>
        <strain evidence="2 3">GUT187T</strain>
    </source>
</reference>